<dbReference type="InterPro" id="IPR007272">
    <property type="entry name" value="Sulf_transp_TsuA/YedE"/>
</dbReference>
<evidence type="ECO:0000256" key="7">
    <source>
        <dbReference type="ARBA" id="ARBA00023136"/>
    </source>
</evidence>
<evidence type="ECO:0000256" key="8">
    <source>
        <dbReference type="ARBA" id="ARBA00035655"/>
    </source>
</evidence>
<proteinExistence type="inferred from homology"/>
<evidence type="ECO:0000313" key="10">
    <source>
        <dbReference type="EMBL" id="AVO47352.1"/>
    </source>
</evidence>
<keyword evidence="6 9" id="KW-1133">Transmembrane helix</keyword>
<dbReference type="KEGG" id="phr:C6569_21185"/>
<dbReference type="EMBL" id="CP027668">
    <property type="protein sequence ID" value="AVO47352.1"/>
    <property type="molecule type" value="Genomic_DNA"/>
</dbReference>
<keyword evidence="11" id="KW-1185">Reference proteome</keyword>
<comment type="similarity">
    <text evidence="8">Belongs to the TsuA/YedE (TC 9.B.102) family.</text>
</comment>
<evidence type="ECO:0000313" key="11">
    <source>
        <dbReference type="Proteomes" id="UP000237889"/>
    </source>
</evidence>
<feature type="transmembrane region" description="Helical" evidence="9">
    <location>
        <begin position="22"/>
        <end position="42"/>
    </location>
</feature>
<dbReference type="Proteomes" id="UP000237889">
    <property type="component" value="Chromosome"/>
</dbReference>
<dbReference type="Pfam" id="PF04143">
    <property type="entry name" value="Sulf_transp"/>
    <property type="match status" value="1"/>
</dbReference>
<gene>
    <name evidence="10" type="ORF">C6569_21185</name>
</gene>
<evidence type="ECO:0000256" key="1">
    <source>
        <dbReference type="ARBA" id="ARBA00004429"/>
    </source>
</evidence>
<keyword evidence="3" id="KW-1003">Cell membrane</keyword>
<feature type="transmembrane region" description="Helical" evidence="9">
    <location>
        <begin position="164"/>
        <end position="182"/>
    </location>
</feature>
<feature type="transmembrane region" description="Helical" evidence="9">
    <location>
        <begin position="84"/>
        <end position="106"/>
    </location>
</feature>
<dbReference type="PANTHER" id="PTHR30574:SF1">
    <property type="entry name" value="SULPHUR TRANSPORT DOMAIN-CONTAINING PROTEIN"/>
    <property type="match status" value="1"/>
</dbReference>
<organism evidence="10 11">
    <name type="scientific">Phreatobacter cathodiphilus</name>
    <dbReference type="NCBI Taxonomy" id="1868589"/>
    <lineage>
        <taxon>Bacteria</taxon>
        <taxon>Pseudomonadati</taxon>
        <taxon>Pseudomonadota</taxon>
        <taxon>Alphaproteobacteria</taxon>
        <taxon>Hyphomicrobiales</taxon>
        <taxon>Phreatobacteraceae</taxon>
        <taxon>Phreatobacter</taxon>
    </lineage>
</organism>
<dbReference type="GO" id="GO:0005886">
    <property type="term" value="C:plasma membrane"/>
    <property type="evidence" value="ECO:0007669"/>
    <property type="project" value="UniProtKB-SubCell"/>
</dbReference>
<dbReference type="RefSeq" id="WP_106750722.1">
    <property type="nucleotide sequence ID" value="NZ_CP027668.1"/>
</dbReference>
<evidence type="ECO:0000256" key="5">
    <source>
        <dbReference type="ARBA" id="ARBA00022692"/>
    </source>
</evidence>
<keyword evidence="4" id="KW-0997">Cell inner membrane</keyword>
<evidence type="ECO:0000256" key="4">
    <source>
        <dbReference type="ARBA" id="ARBA00022519"/>
    </source>
</evidence>
<accession>A0A2S0NGR9</accession>
<protein>
    <submittedName>
        <fullName evidence="10">Uncharacterized protein</fullName>
    </submittedName>
</protein>
<dbReference type="OrthoDB" id="9814020at2"/>
<keyword evidence="2" id="KW-0813">Transport</keyword>
<evidence type="ECO:0000256" key="3">
    <source>
        <dbReference type="ARBA" id="ARBA00022475"/>
    </source>
</evidence>
<sequence>MTLQATYDGARPAAGAAARIDWTPYAIGVGIGVLSWIVFLVVNNPLGITTALSQVSGAVATPLLGAEAVAKNSYWARNLPALDYGTLFLVGTLFGGLGSALLAGTFRIEQVPEVWAGRFGPSPMKRYAVAFLGGIVAMVGARLANGCTSGNGISGGLQLALSGWVFLAVMFATGTATAFAMFRTAR</sequence>
<keyword evidence="7 9" id="KW-0472">Membrane</keyword>
<reference evidence="10 11" key="1">
    <citation type="submission" date="2018-03" db="EMBL/GenBank/DDBJ databases">
        <title>Genome sequencing of Phreatobacter sp.</title>
        <authorList>
            <person name="Kim S.-J."/>
            <person name="Heo J."/>
            <person name="Kwon S.-W."/>
        </authorList>
    </citation>
    <scope>NUCLEOTIDE SEQUENCE [LARGE SCALE GENOMIC DNA]</scope>
    <source>
        <strain evidence="10 11">S-12</strain>
    </source>
</reference>
<dbReference type="AlphaFoldDB" id="A0A2S0NGR9"/>
<comment type="subcellular location">
    <subcellularLocation>
        <location evidence="1">Cell inner membrane</location>
        <topology evidence="1">Multi-pass membrane protein</topology>
    </subcellularLocation>
</comment>
<feature type="transmembrane region" description="Helical" evidence="9">
    <location>
        <begin position="127"/>
        <end position="144"/>
    </location>
</feature>
<name>A0A2S0NGR9_9HYPH</name>
<keyword evidence="5 9" id="KW-0812">Transmembrane</keyword>
<evidence type="ECO:0000256" key="2">
    <source>
        <dbReference type="ARBA" id="ARBA00022448"/>
    </source>
</evidence>
<evidence type="ECO:0000256" key="9">
    <source>
        <dbReference type="SAM" id="Phobius"/>
    </source>
</evidence>
<dbReference type="PANTHER" id="PTHR30574">
    <property type="entry name" value="INNER MEMBRANE PROTEIN YEDE"/>
    <property type="match status" value="1"/>
</dbReference>
<evidence type="ECO:0000256" key="6">
    <source>
        <dbReference type="ARBA" id="ARBA00022989"/>
    </source>
</evidence>